<dbReference type="PRINTS" id="PR00400">
    <property type="entry name" value="TETREPRESSOR"/>
</dbReference>
<sequence>MPRPPQRLLSAQIIVDAALKMVDTAGDFTMPGLAERLNVRPSSLYNHVSGRAEIIELMRARAMASIRLDEHDAAADHWIDTVASLAREYRLSYSKHPRLIPLLTAHTVQTDVAFEMYNALATAFTAGGFSPAEVLHAITALDSFVLGSALDLAAPQEVWANTPRANEPMRAALAAAGTAPNRADDAFDFGLRVLIAGLRAEASSAR</sequence>
<dbReference type="AlphaFoldDB" id="A0A1H7RGI3"/>
<evidence type="ECO:0000313" key="6">
    <source>
        <dbReference type="Proteomes" id="UP000198677"/>
    </source>
</evidence>
<dbReference type="Gene3D" id="1.10.357.10">
    <property type="entry name" value="Tetracycline Repressor, domain 2"/>
    <property type="match status" value="1"/>
</dbReference>
<evidence type="ECO:0000256" key="2">
    <source>
        <dbReference type="ARBA" id="ARBA00023015"/>
    </source>
</evidence>
<accession>A0A1H7RGI3</accession>
<dbReference type="InterPro" id="IPR003012">
    <property type="entry name" value="Tet_transcr_reg_TetR"/>
</dbReference>
<keyword evidence="3" id="KW-0804">Transcription</keyword>
<dbReference type="GO" id="GO:0046677">
    <property type="term" value="P:response to antibiotic"/>
    <property type="evidence" value="ECO:0007669"/>
    <property type="project" value="InterPro"/>
</dbReference>
<keyword evidence="1" id="KW-0678">Repressor</keyword>
<dbReference type="SUPFAM" id="SSF46689">
    <property type="entry name" value="Homeodomain-like"/>
    <property type="match status" value="1"/>
</dbReference>
<dbReference type="Proteomes" id="UP000198677">
    <property type="component" value="Unassembled WGS sequence"/>
</dbReference>
<evidence type="ECO:0000259" key="4">
    <source>
        <dbReference type="Pfam" id="PF02909"/>
    </source>
</evidence>
<proteinExistence type="predicted"/>
<feature type="domain" description="Tetracycline repressor TetR C-terminal" evidence="4">
    <location>
        <begin position="75"/>
        <end position="200"/>
    </location>
</feature>
<dbReference type="SUPFAM" id="SSF48498">
    <property type="entry name" value="Tetracyclin repressor-like, C-terminal domain"/>
    <property type="match status" value="1"/>
</dbReference>
<dbReference type="Pfam" id="PF02909">
    <property type="entry name" value="TetR_C_1"/>
    <property type="match status" value="1"/>
</dbReference>
<keyword evidence="6" id="KW-1185">Reference proteome</keyword>
<keyword evidence="2" id="KW-0805">Transcription regulation</keyword>
<dbReference type="GO" id="GO:0045892">
    <property type="term" value="P:negative regulation of DNA-templated transcription"/>
    <property type="evidence" value="ECO:0007669"/>
    <property type="project" value="InterPro"/>
</dbReference>
<dbReference type="InterPro" id="IPR036271">
    <property type="entry name" value="Tet_transcr_reg_TetR-rel_C_sf"/>
</dbReference>
<gene>
    <name evidence="5" type="ORF">SAMN05444583_11193</name>
</gene>
<dbReference type="RefSeq" id="WP_072752545.1">
    <property type="nucleotide sequence ID" value="NZ_FOAW01000011.1"/>
</dbReference>
<protein>
    <submittedName>
        <fullName evidence="5">Tetracyclin repressor, C-terminal all-alpha domain</fullName>
    </submittedName>
</protein>
<dbReference type="EMBL" id="FOAW01000011">
    <property type="protein sequence ID" value="SEL59450.1"/>
    <property type="molecule type" value="Genomic_DNA"/>
</dbReference>
<name>A0A1H7RGI3_9NOCA</name>
<evidence type="ECO:0000313" key="5">
    <source>
        <dbReference type="EMBL" id="SEL59450.1"/>
    </source>
</evidence>
<evidence type="ECO:0000256" key="3">
    <source>
        <dbReference type="ARBA" id="ARBA00023163"/>
    </source>
</evidence>
<dbReference type="OrthoDB" id="3432043at2"/>
<reference evidence="6" key="1">
    <citation type="submission" date="2016-10" db="EMBL/GenBank/DDBJ databases">
        <authorList>
            <person name="Varghese N."/>
            <person name="Submissions S."/>
        </authorList>
    </citation>
    <scope>NUCLEOTIDE SEQUENCE [LARGE SCALE GENOMIC DNA]</scope>
    <source>
        <strain evidence="6">DSM 44675</strain>
    </source>
</reference>
<evidence type="ECO:0000256" key="1">
    <source>
        <dbReference type="ARBA" id="ARBA00022491"/>
    </source>
</evidence>
<dbReference type="InterPro" id="IPR009057">
    <property type="entry name" value="Homeodomain-like_sf"/>
</dbReference>
<organism evidence="5 6">
    <name type="scientific">Rhodococcus maanshanensis</name>
    <dbReference type="NCBI Taxonomy" id="183556"/>
    <lineage>
        <taxon>Bacteria</taxon>
        <taxon>Bacillati</taxon>
        <taxon>Actinomycetota</taxon>
        <taxon>Actinomycetes</taxon>
        <taxon>Mycobacteriales</taxon>
        <taxon>Nocardiaceae</taxon>
        <taxon>Rhodococcus</taxon>
    </lineage>
</organism>
<dbReference type="InterPro" id="IPR004111">
    <property type="entry name" value="Repressor_TetR_C"/>
</dbReference>